<dbReference type="Pfam" id="PF24883">
    <property type="entry name" value="NPHP3_N"/>
    <property type="match status" value="1"/>
</dbReference>
<protein>
    <recommendedName>
        <fullName evidence="6">NACHT domain-containing protein</fullName>
    </recommendedName>
</protein>
<dbReference type="InterPro" id="IPR027417">
    <property type="entry name" value="P-loop_NTPase"/>
</dbReference>
<dbReference type="InterPro" id="IPR036770">
    <property type="entry name" value="Ankyrin_rpt-contain_sf"/>
</dbReference>
<gene>
    <name evidence="4" type="ORF">R3P38DRAFT_2656639</name>
</gene>
<dbReference type="InterPro" id="IPR054471">
    <property type="entry name" value="GPIID_WHD"/>
</dbReference>
<dbReference type="AlphaFoldDB" id="A0AAV9ZVF5"/>
<sequence length="835" mass="92928">MSALKSIQTSVSSILDQLHVVLQGLPQDLTSQEYLESSKEHKLLRNSVCELQIKLQAVQSYLPTESLAGTLDTSIAGPLKDFEDCCKELVQSSNELKSLLLWSREYAKQASGKLQIINTKINDWLPEHLISQGLVSPTSEVQSFEPTHATNMTSISVHGGSGGPGGTGGQHGGSGGVGHGPHFAIHNSTVHLSDGRQYDEEKRNILDWLSRINFFQQQNDIFDICQKGTGQWFLSSPDFQAWFASHEKVLWCEGKQGAGKTALTSLIINYIQRAYTTPSTIGLAWLYLNYNDGQMQTKVNLLSSICAQLWVGKPTPTVLKDLYMKHLDQNTRPTFDDILNLLQVTLLGYSNSNSRVYLIIDAVDEFSDPERTEFLQELETIIQQFPVHLLVTGRPHTVSLPCFSQVEWVRIEADPDDIAAYIDNQLKKLPNVWSLIDGKPGLQQNIKLAVAQDIDGMFLLVKLRMASLASQINLVSLKKAIRELPKDLEAAYMITMARINSQQKSFKELAHKALMWVSHAIQPLSVAQLCQILAVEPGDTSLDVDKASTIDIILAVCAGLVTVDKELSVARLVHYTAQDWLRSRFPNAHKEIASACFQYLQFSEFSHLRGLRKTKHPLAVYGQHCMEHTRMTGNCEMELMNQVEQFAIKAHFWRSRWYTLKASDIIPFWEYGPWPKGKNEFHTLVLAAAGNLQTMTQHLVKEWQFDIRHYKSALSLAAYAGHCDIVKLLLNLDVVNPEWGMHPAIQGKQTGIVMLLVDSGVDINIVSGEYGTALTAAAYWDVEPIVKLLLEAGGNVNIVGGEYGTALQAAANGISEPIVKMLLGCRGCRLQVSPE</sequence>
<dbReference type="InterPro" id="IPR056884">
    <property type="entry name" value="NPHP3-like_N"/>
</dbReference>
<dbReference type="Pfam" id="PF22939">
    <property type="entry name" value="WHD_GPIID"/>
    <property type="match status" value="1"/>
</dbReference>
<dbReference type="Proteomes" id="UP001362999">
    <property type="component" value="Unassembled WGS sequence"/>
</dbReference>
<dbReference type="Pfam" id="PF12796">
    <property type="entry name" value="Ank_2"/>
    <property type="match status" value="1"/>
</dbReference>
<accession>A0AAV9ZVF5</accession>
<dbReference type="PANTHER" id="PTHR10039">
    <property type="entry name" value="AMELOGENIN"/>
    <property type="match status" value="1"/>
</dbReference>
<comment type="caution">
    <text evidence="4">The sequence shown here is derived from an EMBL/GenBank/DDBJ whole genome shotgun (WGS) entry which is preliminary data.</text>
</comment>
<keyword evidence="1" id="KW-0677">Repeat</keyword>
<evidence type="ECO:0000256" key="1">
    <source>
        <dbReference type="ARBA" id="ARBA00022737"/>
    </source>
</evidence>
<evidence type="ECO:0000259" key="3">
    <source>
        <dbReference type="Pfam" id="PF24883"/>
    </source>
</evidence>
<dbReference type="PANTHER" id="PTHR10039:SF15">
    <property type="entry name" value="NACHT DOMAIN-CONTAINING PROTEIN"/>
    <property type="match status" value="1"/>
</dbReference>
<evidence type="ECO:0000313" key="4">
    <source>
        <dbReference type="EMBL" id="KAK6992970.1"/>
    </source>
</evidence>
<reference evidence="4 5" key="1">
    <citation type="journal article" date="2024" name="J Genomics">
        <title>Draft genome sequencing and assembly of Favolaschia claudopus CIRM-BRFM 2984 isolated from oak limbs.</title>
        <authorList>
            <person name="Navarro D."/>
            <person name="Drula E."/>
            <person name="Chaduli D."/>
            <person name="Cazenave R."/>
            <person name="Ahrendt S."/>
            <person name="Wang J."/>
            <person name="Lipzen A."/>
            <person name="Daum C."/>
            <person name="Barry K."/>
            <person name="Grigoriev I.V."/>
            <person name="Favel A."/>
            <person name="Rosso M.N."/>
            <person name="Martin F."/>
        </authorList>
    </citation>
    <scope>NUCLEOTIDE SEQUENCE [LARGE SCALE GENOMIC DNA]</scope>
    <source>
        <strain evidence="4 5">CIRM-BRFM 2984</strain>
    </source>
</reference>
<organism evidence="4 5">
    <name type="scientific">Favolaschia claudopus</name>
    <dbReference type="NCBI Taxonomy" id="2862362"/>
    <lineage>
        <taxon>Eukaryota</taxon>
        <taxon>Fungi</taxon>
        <taxon>Dikarya</taxon>
        <taxon>Basidiomycota</taxon>
        <taxon>Agaricomycotina</taxon>
        <taxon>Agaricomycetes</taxon>
        <taxon>Agaricomycetidae</taxon>
        <taxon>Agaricales</taxon>
        <taxon>Marasmiineae</taxon>
        <taxon>Mycenaceae</taxon>
        <taxon>Favolaschia</taxon>
    </lineage>
</organism>
<evidence type="ECO:0008006" key="6">
    <source>
        <dbReference type="Google" id="ProtNLM"/>
    </source>
</evidence>
<feature type="domain" description="Nephrocystin 3-like N-terminal" evidence="3">
    <location>
        <begin position="228"/>
        <end position="394"/>
    </location>
</feature>
<proteinExistence type="predicted"/>
<dbReference type="SMART" id="SM00248">
    <property type="entry name" value="ANK"/>
    <property type="match status" value="3"/>
</dbReference>
<dbReference type="Gene3D" id="1.25.40.20">
    <property type="entry name" value="Ankyrin repeat-containing domain"/>
    <property type="match status" value="1"/>
</dbReference>
<name>A0AAV9ZVF5_9AGAR</name>
<evidence type="ECO:0000313" key="5">
    <source>
        <dbReference type="Proteomes" id="UP001362999"/>
    </source>
</evidence>
<dbReference type="Gene3D" id="3.40.50.300">
    <property type="entry name" value="P-loop containing nucleotide triphosphate hydrolases"/>
    <property type="match status" value="1"/>
</dbReference>
<dbReference type="SUPFAM" id="SSF48403">
    <property type="entry name" value="Ankyrin repeat"/>
    <property type="match status" value="1"/>
</dbReference>
<keyword evidence="5" id="KW-1185">Reference proteome</keyword>
<feature type="domain" description="GPI inositol-deacylase winged helix" evidence="2">
    <location>
        <begin position="502"/>
        <end position="583"/>
    </location>
</feature>
<evidence type="ECO:0000259" key="2">
    <source>
        <dbReference type="Pfam" id="PF22939"/>
    </source>
</evidence>
<dbReference type="InterPro" id="IPR002110">
    <property type="entry name" value="Ankyrin_rpt"/>
</dbReference>
<dbReference type="SUPFAM" id="SSF52540">
    <property type="entry name" value="P-loop containing nucleoside triphosphate hydrolases"/>
    <property type="match status" value="1"/>
</dbReference>
<dbReference type="EMBL" id="JAWWNJ010000105">
    <property type="protein sequence ID" value="KAK6992970.1"/>
    <property type="molecule type" value="Genomic_DNA"/>
</dbReference>